<reference evidence="1 2" key="1">
    <citation type="submission" date="2015-12" db="EMBL/GenBank/DDBJ databases">
        <title>Draft genome sequence of Moniliophthora roreri, the causal agent of frosty pod rot of cacao.</title>
        <authorList>
            <person name="Aime M.C."/>
            <person name="Diaz-Valderrama J.R."/>
            <person name="Kijpornyongpan T."/>
            <person name="Phillips-Mora W."/>
        </authorList>
    </citation>
    <scope>NUCLEOTIDE SEQUENCE [LARGE SCALE GENOMIC DNA]</scope>
    <source>
        <strain evidence="1 2">MCA 2952</strain>
    </source>
</reference>
<name>A0A0W0F8H1_MONRR</name>
<accession>A0A0W0F8H1</accession>
<sequence length="188" mass="21400">MLALTGSPNILPSTQSSLLTKGYIACGLFALSTLVTVTLWPYLRSQYPCLTLAELNTKEKEVDSVYADARSSVSLLHFAYELEDLSRMRIELKRRASQLRYGDFGTRSLWKVYLGFHPNLVPDLVAWYMNAEDLECDILRLMETDFQYRLEVELRQPLEAVNWSSIILPAPPAPTTQRGEYGSSFHKS</sequence>
<proteinExistence type="predicted"/>
<dbReference type="Proteomes" id="UP000054988">
    <property type="component" value="Unassembled WGS sequence"/>
</dbReference>
<comment type="caution">
    <text evidence="1">The sequence shown here is derived from an EMBL/GenBank/DDBJ whole genome shotgun (WGS) entry which is preliminary data.</text>
</comment>
<evidence type="ECO:0000313" key="2">
    <source>
        <dbReference type="Proteomes" id="UP000054988"/>
    </source>
</evidence>
<dbReference type="AlphaFoldDB" id="A0A0W0F8H1"/>
<evidence type="ECO:0000313" key="1">
    <source>
        <dbReference type="EMBL" id="KTB32617.1"/>
    </source>
</evidence>
<protein>
    <submittedName>
        <fullName evidence="1">Uncharacterized protein</fullName>
    </submittedName>
</protein>
<organism evidence="1 2">
    <name type="scientific">Moniliophthora roreri</name>
    <name type="common">Frosty pod rot fungus</name>
    <name type="synonym">Monilia roreri</name>
    <dbReference type="NCBI Taxonomy" id="221103"/>
    <lineage>
        <taxon>Eukaryota</taxon>
        <taxon>Fungi</taxon>
        <taxon>Dikarya</taxon>
        <taxon>Basidiomycota</taxon>
        <taxon>Agaricomycotina</taxon>
        <taxon>Agaricomycetes</taxon>
        <taxon>Agaricomycetidae</taxon>
        <taxon>Agaricales</taxon>
        <taxon>Marasmiineae</taxon>
        <taxon>Marasmiaceae</taxon>
        <taxon>Moniliophthora</taxon>
    </lineage>
</organism>
<gene>
    <name evidence="1" type="ORF">WG66_14771</name>
</gene>
<dbReference type="EMBL" id="LATX01002209">
    <property type="protein sequence ID" value="KTB32617.1"/>
    <property type="molecule type" value="Genomic_DNA"/>
</dbReference>